<evidence type="ECO:0000313" key="6">
    <source>
        <dbReference type="EMBL" id="KAE9235606.1"/>
    </source>
</evidence>
<dbReference type="EMBL" id="QXGB01000034">
    <property type="protein sequence ID" value="KAE9235606.1"/>
    <property type="molecule type" value="Genomic_DNA"/>
</dbReference>
<dbReference type="Proteomes" id="UP000476176">
    <property type="component" value="Unassembled WGS sequence"/>
</dbReference>
<evidence type="ECO:0000313" key="7">
    <source>
        <dbReference type="EMBL" id="KAE9254154.1"/>
    </source>
</evidence>
<evidence type="ECO:0000313" key="8">
    <source>
        <dbReference type="EMBL" id="KAE9256659.1"/>
    </source>
</evidence>
<evidence type="ECO:0000313" key="10">
    <source>
        <dbReference type="Proteomes" id="UP000429523"/>
    </source>
</evidence>
<proteinExistence type="predicted"/>
<dbReference type="AlphaFoldDB" id="A0A6A3MCA2"/>
<reference evidence="16 17" key="1">
    <citation type="submission" date="2018-09" db="EMBL/GenBank/DDBJ databases">
        <title>Genomic investigation of the strawberry pathogen Phytophthora fragariae indicates pathogenicity is determined by transcriptional variation in three key races.</title>
        <authorList>
            <person name="Adams T.M."/>
            <person name="Armitage A.D."/>
            <person name="Sobczyk M.K."/>
            <person name="Bates H.J."/>
            <person name="Dunwell J.M."/>
            <person name="Nellist C.F."/>
            <person name="Harrison R.J."/>
        </authorList>
    </citation>
    <scope>NUCLEOTIDE SEQUENCE [LARGE SCALE GENOMIC DNA]</scope>
    <source>
        <strain evidence="9 12">A4</strain>
        <strain evidence="8 13">BC-1</strain>
        <strain evidence="7 17">BC-23</strain>
        <strain evidence="6 11">NOV-27</strain>
        <strain evidence="5 14">NOV-5</strain>
        <strain evidence="4 15">NOV-71</strain>
        <strain evidence="1 10">NOV-9</strain>
        <strain evidence="3 18">ONT-3</strain>
        <strain evidence="2 16">SCRP245</strain>
    </source>
</reference>
<evidence type="ECO:0000313" key="11">
    <source>
        <dbReference type="Proteomes" id="UP000433483"/>
    </source>
</evidence>
<dbReference type="EMBL" id="QXFZ01000059">
    <property type="protein sequence ID" value="KAE9136359.1"/>
    <property type="molecule type" value="Genomic_DNA"/>
</dbReference>
<evidence type="ECO:0000313" key="14">
    <source>
        <dbReference type="Proteomes" id="UP000440732"/>
    </source>
</evidence>
<dbReference type="EMBL" id="QXGE01000053">
    <property type="protein sequence ID" value="KAE9327286.1"/>
    <property type="molecule type" value="Genomic_DNA"/>
</dbReference>
<gene>
    <name evidence="9" type="ORF">PF001_g2003</name>
    <name evidence="8" type="ORF">PF002_g1771</name>
    <name evidence="7" type="ORF">PF004_g1162</name>
    <name evidence="6" type="ORF">PF005_g1404</name>
    <name evidence="5" type="ORF">PF006_g1176</name>
    <name evidence="4" type="ORF">PF007_g2231</name>
    <name evidence="1" type="ORF">PF009_g1515</name>
    <name evidence="3" type="ORF">PF010_g1835</name>
    <name evidence="2" type="ORF">PF011_g1603</name>
</gene>
<protein>
    <submittedName>
        <fullName evidence="2">Uncharacterized protein</fullName>
    </submittedName>
</protein>
<dbReference type="EMBL" id="QXFW01000045">
    <property type="protein sequence ID" value="KAE9028397.1"/>
    <property type="molecule type" value="Genomic_DNA"/>
</dbReference>
<evidence type="ECO:0000313" key="15">
    <source>
        <dbReference type="Proteomes" id="UP000441208"/>
    </source>
</evidence>
<organism evidence="2 16">
    <name type="scientific">Phytophthora fragariae</name>
    <dbReference type="NCBI Taxonomy" id="53985"/>
    <lineage>
        <taxon>Eukaryota</taxon>
        <taxon>Sar</taxon>
        <taxon>Stramenopiles</taxon>
        <taxon>Oomycota</taxon>
        <taxon>Peronosporomycetes</taxon>
        <taxon>Peronosporales</taxon>
        <taxon>Peronosporaceae</taxon>
        <taxon>Phytophthora</taxon>
    </lineage>
</organism>
<evidence type="ECO:0000313" key="4">
    <source>
        <dbReference type="EMBL" id="KAE9136359.1"/>
    </source>
</evidence>
<evidence type="ECO:0000313" key="16">
    <source>
        <dbReference type="Proteomes" id="UP000460718"/>
    </source>
</evidence>
<dbReference type="Proteomes" id="UP000440732">
    <property type="component" value="Unassembled WGS sequence"/>
</dbReference>
<dbReference type="EMBL" id="QXGC01000027">
    <property type="protein sequence ID" value="KAE9254154.1"/>
    <property type="molecule type" value="Genomic_DNA"/>
</dbReference>
<evidence type="ECO:0000313" key="1">
    <source>
        <dbReference type="EMBL" id="KAE8948929.1"/>
    </source>
</evidence>
<dbReference type="Proteomes" id="UP000441208">
    <property type="component" value="Unassembled WGS sequence"/>
</dbReference>
<dbReference type="Proteomes" id="UP000440367">
    <property type="component" value="Unassembled WGS sequence"/>
</dbReference>
<dbReference type="EMBL" id="QXGF01000035">
    <property type="protein sequence ID" value="KAE8948929.1"/>
    <property type="molecule type" value="Genomic_DNA"/>
</dbReference>
<evidence type="ECO:0000313" key="5">
    <source>
        <dbReference type="EMBL" id="KAE9154831.1"/>
    </source>
</evidence>
<evidence type="ECO:0000313" key="3">
    <source>
        <dbReference type="EMBL" id="KAE9136077.1"/>
    </source>
</evidence>
<dbReference type="EMBL" id="QXGA01000028">
    <property type="protein sequence ID" value="KAE9154831.1"/>
    <property type="molecule type" value="Genomic_DNA"/>
</dbReference>
<accession>A0A6A3MCA2</accession>
<sequence length="177" mass="17830">MVVIVWSSTYAKFITSPITTTTPAIETVTSEAEEEPLESPTALATSPATELAVLPALSSRLPAFPAAPPAVLDTVPTAPSTQLPVAFAAASAALETVSTAPLTQLPVASTAGDAALATVLAASVTALPAVLAAEVTSLMTLATATFSVDATAAIAAMVMQERKRVILRGGTMISHES</sequence>
<dbReference type="Proteomes" id="UP000433483">
    <property type="component" value="Unassembled WGS sequence"/>
</dbReference>
<dbReference type="OrthoDB" id="10563184at2759"/>
<evidence type="ECO:0000313" key="13">
    <source>
        <dbReference type="Proteomes" id="UP000440367"/>
    </source>
</evidence>
<dbReference type="Proteomes" id="UP000488956">
    <property type="component" value="Unassembled WGS sequence"/>
</dbReference>
<keyword evidence="11" id="KW-1185">Reference proteome</keyword>
<comment type="caution">
    <text evidence="2">The sequence shown here is derived from an EMBL/GenBank/DDBJ whole genome shotgun (WGS) entry which is preliminary data.</text>
</comment>
<dbReference type="Proteomes" id="UP000437068">
    <property type="component" value="Unassembled WGS sequence"/>
</dbReference>
<name>A0A6A3MCA2_9STRA</name>
<evidence type="ECO:0000313" key="2">
    <source>
        <dbReference type="EMBL" id="KAE9028397.1"/>
    </source>
</evidence>
<dbReference type="EMBL" id="QXGD01000043">
    <property type="protein sequence ID" value="KAE9256659.1"/>
    <property type="molecule type" value="Genomic_DNA"/>
</dbReference>
<evidence type="ECO:0000313" key="18">
    <source>
        <dbReference type="Proteomes" id="UP000488956"/>
    </source>
</evidence>
<evidence type="ECO:0000313" key="12">
    <source>
        <dbReference type="Proteomes" id="UP000437068"/>
    </source>
</evidence>
<evidence type="ECO:0000313" key="9">
    <source>
        <dbReference type="EMBL" id="KAE9327286.1"/>
    </source>
</evidence>
<dbReference type="EMBL" id="QXFX01000048">
    <property type="protein sequence ID" value="KAE9136077.1"/>
    <property type="molecule type" value="Genomic_DNA"/>
</dbReference>
<evidence type="ECO:0000313" key="17">
    <source>
        <dbReference type="Proteomes" id="UP000476176"/>
    </source>
</evidence>
<dbReference type="Proteomes" id="UP000460718">
    <property type="component" value="Unassembled WGS sequence"/>
</dbReference>
<dbReference type="Proteomes" id="UP000429523">
    <property type="component" value="Unassembled WGS sequence"/>
</dbReference>